<comment type="caution">
    <text evidence="9">The sequence shown here is derived from an EMBL/GenBank/DDBJ whole genome shotgun (WGS) entry which is preliminary data.</text>
</comment>
<dbReference type="Pfam" id="PF05567">
    <property type="entry name" value="T4P_PilY1"/>
    <property type="match status" value="1"/>
</dbReference>
<keyword evidence="4" id="KW-0479">Metal-binding</keyword>
<comment type="similarity">
    <text evidence="2">Belongs to the PilY1 family.</text>
</comment>
<dbReference type="InterPro" id="IPR011047">
    <property type="entry name" value="Quinoprotein_ADH-like_sf"/>
</dbReference>
<dbReference type="OrthoDB" id="7156875at2"/>
<feature type="chain" id="PRO_5019367350" evidence="7">
    <location>
        <begin position="31"/>
        <end position="1101"/>
    </location>
</feature>
<keyword evidence="7" id="KW-0732">Signal</keyword>
<evidence type="ECO:0000256" key="5">
    <source>
        <dbReference type="ARBA" id="ARBA00022837"/>
    </source>
</evidence>
<keyword evidence="5" id="KW-0106">Calcium</keyword>
<evidence type="ECO:0000256" key="1">
    <source>
        <dbReference type="ARBA" id="ARBA00004561"/>
    </source>
</evidence>
<dbReference type="Proteomes" id="UP000283077">
    <property type="component" value="Unassembled WGS sequence"/>
</dbReference>
<organism evidence="9 10">
    <name type="scientific">Rheinheimera riviphila</name>
    <dbReference type="NCBI Taxonomy" id="1834037"/>
    <lineage>
        <taxon>Bacteria</taxon>
        <taxon>Pseudomonadati</taxon>
        <taxon>Pseudomonadota</taxon>
        <taxon>Gammaproteobacteria</taxon>
        <taxon>Chromatiales</taxon>
        <taxon>Chromatiaceae</taxon>
        <taxon>Rheinheimera</taxon>
    </lineage>
</organism>
<feature type="signal peptide" evidence="7">
    <location>
        <begin position="1"/>
        <end position="30"/>
    </location>
</feature>
<dbReference type="GO" id="GO:0009289">
    <property type="term" value="C:pilus"/>
    <property type="evidence" value="ECO:0007669"/>
    <property type="project" value="UniProtKB-SubCell"/>
</dbReference>
<evidence type="ECO:0000313" key="10">
    <source>
        <dbReference type="Proteomes" id="UP000283077"/>
    </source>
</evidence>
<dbReference type="GO" id="GO:0046872">
    <property type="term" value="F:metal ion binding"/>
    <property type="evidence" value="ECO:0007669"/>
    <property type="project" value="UniProtKB-KW"/>
</dbReference>
<evidence type="ECO:0000256" key="7">
    <source>
        <dbReference type="SAM" id="SignalP"/>
    </source>
</evidence>
<evidence type="ECO:0000256" key="4">
    <source>
        <dbReference type="ARBA" id="ARBA00022723"/>
    </source>
</evidence>
<evidence type="ECO:0000256" key="6">
    <source>
        <dbReference type="ARBA" id="ARBA00023263"/>
    </source>
</evidence>
<sequence length="1101" mass="118402">MNMSLQKTNKTRSSSWLLLSMAFGACTAEAAIDISTVPLETGTAVPPNIMFVLDDSGSMNLNTMPDGLYKVPGTCKSPSPTTVVYDELTFIKCLPTGVRFMASSKLNKVYYNPATTYLVPPAPTGTYPTPTYKSVKINGYNTSASAATIDLSTGYRALFRYFEPGDKHYAISNSSASYSAGDAFYFKFNNGSSCTAYDDSCYDLVPMSTQSSFQQVNFAIWFSFYRTRLMASKAGIARAFNSQTDSIRLGYGAINLSPVVKSGVAAFNASHKTGFFSWLHGKGGSGSTPLLGALNQAGTYFTTDVPWRTDPSSSASALLECRQNFTILMTDGYYGDTSSVGDQDGTNGTLITGPKGASFTYIAANPFKDGKGSTLADVAMKYWKTDLRSDLDNTVPSSEDGNPAFWQHMVTFGVGLGVTGNIDSKTAFEAIGKKTAINWWSGTSDENKINDLLHAGVNSRGGFFSADDPTVFAEGLADTLNTIQERVGSASNIAATAINSLQTESNLYQARYVAGKWGGDLWSYAVTDINTPVWKASEQLPSPGSRKIFVGSSSGSARNFTWASLTAAEQATFDNKSEIIDYLRGDISKEQTKGGVYRDRVSPIGDLVNSSPELVGAPIDMSYHRYSWPGASSYRAFLDGPAKARAPMIYVGGNDGMLHGFNSETGVEEFAYIPSSLLAPVSGGPHNLLKKYSEPTYNHRFSVDGSPAVADVHIDGSWKSILIGSMGRGGNSLFAIDVTDVTKPTAIDSSKVLWDKSFAEMGVYLGKPQIHRMESGDWAILVGYGLNNSTHVSGLLVIDVKTGNILKKLPTSAGTAVDPNGIAEVNVLDIDSDGSVDWVYGGDLHGNIWKFDLSAASSSSWTIANSSQPLFQAKDSSGNRQKITGGVMSSIDPKTGKSWVFFGTGQYLNQDDPSNTQTQTWYGIIDGPTVSSRSELVQRTMTKVGDDRVVTAANTLDPAKKGWYMDLIDARERIVDLPVVIGGDLVMNTMIPDTNVCNPTGSGYVMAVSPYVGGRIHNIGDVPFFDPDDDNEFTEKDKVTFGPEKVHVSGIKVGSMNSVVTFTKKGDKVMALVNCENANVCEEPANVKKNTGLQSWHEISN</sequence>
<reference evidence="9 10" key="1">
    <citation type="submission" date="2019-01" db="EMBL/GenBank/DDBJ databases">
        <authorList>
            <person name="Chen W.-M."/>
        </authorList>
    </citation>
    <scope>NUCLEOTIDE SEQUENCE [LARGE SCALE GENOMIC DNA]</scope>
    <source>
        <strain evidence="9 10">KYPC3</strain>
    </source>
</reference>
<feature type="domain" description="PilY1 beta-propeller" evidence="8">
    <location>
        <begin position="604"/>
        <end position="938"/>
    </location>
</feature>
<evidence type="ECO:0000256" key="3">
    <source>
        <dbReference type="ARBA" id="ARBA00022558"/>
    </source>
</evidence>
<dbReference type="PROSITE" id="PS51257">
    <property type="entry name" value="PROKAR_LIPOPROTEIN"/>
    <property type="match status" value="1"/>
</dbReference>
<protein>
    <submittedName>
        <fullName evidence="9">Pilus assembly protein PilY</fullName>
    </submittedName>
</protein>
<name>A0A437R4R8_9GAMM</name>
<evidence type="ECO:0000256" key="2">
    <source>
        <dbReference type="ARBA" id="ARBA00008387"/>
    </source>
</evidence>
<dbReference type="EMBL" id="SACS01000001">
    <property type="protein sequence ID" value="RVU41768.1"/>
    <property type="molecule type" value="Genomic_DNA"/>
</dbReference>
<evidence type="ECO:0000313" key="9">
    <source>
        <dbReference type="EMBL" id="RVU41768.1"/>
    </source>
</evidence>
<dbReference type="InterPro" id="IPR008707">
    <property type="entry name" value="B-propeller_PilY1"/>
</dbReference>
<gene>
    <name evidence="9" type="ORF">EOE67_00790</name>
</gene>
<dbReference type="SUPFAM" id="SSF50998">
    <property type="entry name" value="Quinoprotein alcohol dehydrogenase-like"/>
    <property type="match status" value="1"/>
</dbReference>
<keyword evidence="10" id="KW-1185">Reference proteome</keyword>
<evidence type="ECO:0000259" key="8">
    <source>
        <dbReference type="Pfam" id="PF05567"/>
    </source>
</evidence>
<keyword evidence="6" id="KW-0281">Fimbrium</keyword>
<comment type="subcellular location">
    <subcellularLocation>
        <location evidence="1">Fimbrium</location>
    </subcellularLocation>
</comment>
<dbReference type="AlphaFoldDB" id="A0A437R4R8"/>
<proteinExistence type="inferred from homology"/>
<keyword evidence="3" id="KW-1029">Fimbrium biogenesis</keyword>
<accession>A0A437R4R8</accession>